<dbReference type="Pfam" id="PF02518">
    <property type="entry name" value="HATPase_c"/>
    <property type="match status" value="1"/>
</dbReference>
<dbReference type="SUPFAM" id="SSF58100">
    <property type="entry name" value="Bacterial hemolysins"/>
    <property type="match status" value="1"/>
</dbReference>
<dbReference type="GO" id="GO:0046983">
    <property type="term" value="F:protein dimerization activity"/>
    <property type="evidence" value="ECO:0007669"/>
    <property type="project" value="InterPro"/>
</dbReference>
<evidence type="ECO:0000259" key="9">
    <source>
        <dbReference type="PROSITE" id="PS50109"/>
    </source>
</evidence>
<keyword evidence="7" id="KW-0902">Two-component regulatory system</keyword>
<dbReference type="GO" id="GO:0016020">
    <property type="term" value="C:membrane"/>
    <property type="evidence" value="ECO:0007669"/>
    <property type="project" value="InterPro"/>
</dbReference>
<keyword evidence="4" id="KW-0547">Nucleotide-binding</keyword>
<dbReference type="InterPro" id="IPR036890">
    <property type="entry name" value="HATPase_C_sf"/>
</dbReference>
<dbReference type="InterPro" id="IPR008595">
    <property type="entry name" value="DegS"/>
</dbReference>
<evidence type="ECO:0000256" key="3">
    <source>
        <dbReference type="ARBA" id="ARBA00022679"/>
    </source>
</evidence>
<keyword evidence="5" id="KW-0418">Kinase</keyword>
<dbReference type="PANTHER" id="PTHR24421">
    <property type="entry name" value="NITRATE/NITRITE SENSOR PROTEIN NARX-RELATED"/>
    <property type="match status" value="1"/>
</dbReference>
<comment type="catalytic activity">
    <reaction evidence="1">
        <text>ATP + protein L-histidine = ADP + protein N-phospho-L-histidine.</text>
        <dbReference type="EC" id="2.7.13.3"/>
    </reaction>
</comment>
<dbReference type="SMART" id="SM00387">
    <property type="entry name" value="HATPase_c"/>
    <property type="match status" value="1"/>
</dbReference>
<dbReference type="AlphaFoldDB" id="A0A165H0C6"/>
<feature type="domain" description="Histidine kinase" evidence="9">
    <location>
        <begin position="227"/>
        <end position="380"/>
    </location>
</feature>
<dbReference type="Pfam" id="PF05384">
    <property type="entry name" value="DegS"/>
    <property type="match status" value="1"/>
</dbReference>
<evidence type="ECO:0000256" key="6">
    <source>
        <dbReference type="ARBA" id="ARBA00022840"/>
    </source>
</evidence>
<name>A0A165H0C6_9BACL</name>
<dbReference type="Proteomes" id="UP000076490">
    <property type="component" value="Unassembled WGS sequence"/>
</dbReference>
<evidence type="ECO:0000256" key="5">
    <source>
        <dbReference type="ARBA" id="ARBA00022777"/>
    </source>
</evidence>
<evidence type="ECO:0000256" key="7">
    <source>
        <dbReference type="ARBA" id="ARBA00023012"/>
    </source>
</evidence>
<comment type="caution">
    <text evidence="10">The sequence shown here is derived from an EMBL/GenBank/DDBJ whole genome shotgun (WGS) entry which is preliminary data.</text>
</comment>
<dbReference type="SUPFAM" id="SSF55874">
    <property type="entry name" value="ATPase domain of HSP90 chaperone/DNA topoisomerase II/histidine kinase"/>
    <property type="match status" value="1"/>
</dbReference>
<keyword evidence="3" id="KW-0808">Transferase</keyword>
<evidence type="ECO:0000256" key="4">
    <source>
        <dbReference type="ARBA" id="ARBA00022741"/>
    </source>
</evidence>
<proteinExistence type="predicted"/>
<dbReference type="InterPro" id="IPR050482">
    <property type="entry name" value="Sensor_HK_TwoCompSys"/>
</dbReference>
<evidence type="ECO:0000256" key="1">
    <source>
        <dbReference type="ARBA" id="ARBA00000085"/>
    </source>
</evidence>
<dbReference type="GO" id="GO:0000155">
    <property type="term" value="F:phosphorelay sensor kinase activity"/>
    <property type="evidence" value="ECO:0007669"/>
    <property type="project" value="InterPro"/>
</dbReference>
<evidence type="ECO:0000313" key="10">
    <source>
        <dbReference type="EMBL" id="KZE38389.1"/>
    </source>
</evidence>
<dbReference type="EC" id="2.7.13.3" evidence="2"/>
<dbReference type="InterPro" id="IPR005467">
    <property type="entry name" value="His_kinase_dom"/>
</dbReference>
<organism evidence="10 11">
    <name type="scientific">Bhargavaea cecembensis</name>
    <dbReference type="NCBI Taxonomy" id="394098"/>
    <lineage>
        <taxon>Bacteria</taxon>
        <taxon>Bacillati</taxon>
        <taxon>Bacillota</taxon>
        <taxon>Bacilli</taxon>
        <taxon>Bacillales</taxon>
        <taxon>Caryophanaceae</taxon>
        <taxon>Bhargavaea</taxon>
    </lineage>
</organism>
<dbReference type="InterPro" id="IPR003594">
    <property type="entry name" value="HATPase_dom"/>
</dbReference>
<evidence type="ECO:0000256" key="8">
    <source>
        <dbReference type="SAM" id="Coils"/>
    </source>
</evidence>
<gene>
    <name evidence="10" type="ORF">AV656_05595</name>
</gene>
<evidence type="ECO:0000256" key="2">
    <source>
        <dbReference type="ARBA" id="ARBA00012438"/>
    </source>
</evidence>
<keyword evidence="8" id="KW-0175">Coiled coil</keyword>
<dbReference type="PROSITE" id="PS50109">
    <property type="entry name" value="HIS_KIN"/>
    <property type="match status" value="1"/>
</dbReference>
<protein>
    <recommendedName>
        <fullName evidence="2">histidine kinase</fullName>
        <ecNumber evidence="2">2.7.13.3</ecNumber>
    </recommendedName>
</protein>
<dbReference type="EMBL" id="LQNT01000009">
    <property type="protein sequence ID" value="KZE38389.1"/>
    <property type="molecule type" value="Genomic_DNA"/>
</dbReference>
<dbReference type="Gene3D" id="3.30.565.10">
    <property type="entry name" value="Histidine kinase-like ATPase, C-terminal domain"/>
    <property type="match status" value="1"/>
</dbReference>
<dbReference type="CDD" id="cd16917">
    <property type="entry name" value="HATPase_UhpB-NarQ-NarX-like"/>
    <property type="match status" value="1"/>
</dbReference>
<evidence type="ECO:0000313" key="11">
    <source>
        <dbReference type="Proteomes" id="UP000076490"/>
    </source>
</evidence>
<dbReference type="OrthoDB" id="9781904at2"/>
<accession>A0A165H0C6</accession>
<dbReference type="Gene3D" id="1.20.5.1930">
    <property type="match status" value="1"/>
</dbReference>
<dbReference type="GO" id="GO:0005524">
    <property type="term" value="F:ATP binding"/>
    <property type="evidence" value="ECO:0007669"/>
    <property type="project" value="UniProtKB-KW"/>
</dbReference>
<dbReference type="Pfam" id="PF07730">
    <property type="entry name" value="HisKA_3"/>
    <property type="match status" value="1"/>
</dbReference>
<sequence>MPVDKVDIHALDAIFSSMVRSLDQSKSDIFIINEESRRQIEELREDLRRTEEEISRAITEGEKLSAASFAAREKLQHVSVHFSDYTKDEVREAYDSAHEVQLEFMLNSTKIRQLNDLKLHLQNRIRTYEDSMARADHLAGHVNVVTKYLTSDLKDVGPALESAKMRKHFSMKVLEAQEEERKRLSREIHDGPAQMMANLVMQLGLVERVFNDKGMDAGLAQLGFTKELARSTLSEIRRIIYDLRPMVLDDFGLVPALSKYVEKIQEYHPDIRFTFESKGVVARIPQGTEVAVFRLVQEAVTNAIKHSGATVIDIRIEICENWIRASVTDDGRGFDPSKTGDSSFGLQGMTERVALLKGEFEIRTEEGNGTEVLLTLPHDQHATDKDAGGKSG</sequence>
<dbReference type="PANTHER" id="PTHR24421:SF55">
    <property type="entry name" value="SENSOR HISTIDINE KINASE YDFH"/>
    <property type="match status" value="1"/>
</dbReference>
<reference evidence="10 11" key="1">
    <citation type="submission" date="2016-01" db="EMBL/GenBank/DDBJ databases">
        <title>Whole genome sequencing of Bhargavaea cecembensis T14.</title>
        <authorList>
            <person name="Hong K.W."/>
        </authorList>
    </citation>
    <scope>NUCLEOTIDE SEQUENCE [LARGE SCALE GENOMIC DNA]</scope>
    <source>
        <strain evidence="10 11">T14</strain>
    </source>
</reference>
<feature type="coiled-coil region" evidence="8">
    <location>
        <begin position="33"/>
        <end position="67"/>
    </location>
</feature>
<dbReference type="InterPro" id="IPR011712">
    <property type="entry name" value="Sig_transdc_His_kin_sub3_dim/P"/>
</dbReference>
<keyword evidence="6" id="KW-0067">ATP-binding</keyword>
<dbReference type="RefSeq" id="WP_063179816.1">
    <property type="nucleotide sequence ID" value="NZ_LQNT01000009.1"/>
</dbReference>